<keyword evidence="3" id="KW-1185">Reference proteome</keyword>
<organism evidence="2 3">
    <name type="scientific">Okeania hirsuta</name>
    <dbReference type="NCBI Taxonomy" id="1458930"/>
    <lineage>
        <taxon>Bacteria</taxon>
        <taxon>Bacillati</taxon>
        <taxon>Cyanobacteriota</taxon>
        <taxon>Cyanophyceae</taxon>
        <taxon>Oscillatoriophycideae</taxon>
        <taxon>Oscillatoriales</taxon>
        <taxon>Microcoleaceae</taxon>
        <taxon>Okeania</taxon>
    </lineage>
</organism>
<feature type="transmembrane region" description="Helical" evidence="1">
    <location>
        <begin position="12"/>
        <end position="30"/>
    </location>
</feature>
<dbReference type="EMBL" id="RCBY01000061">
    <property type="protein sequence ID" value="RQH43462.1"/>
    <property type="molecule type" value="Genomic_DNA"/>
</dbReference>
<proteinExistence type="predicted"/>
<evidence type="ECO:0000313" key="3">
    <source>
        <dbReference type="Proteomes" id="UP000269154"/>
    </source>
</evidence>
<keyword evidence="1" id="KW-0472">Membrane</keyword>
<dbReference type="RefSeq" id="WP_124142804.1">
    <property type="nucleotide sequence ID" value="NZ_CAWOKI010000068.1"/>
</dbReference>
<keyword evidence="1" id="KW-1133">Transmembrane helix</keyword>
<accession>A0A3N6PB34</accession>
<dbReference type="AlphaFoldDB" id="A0A3N6PB34"/>
<protein>
    <submittedName>
        <fullName evidence="2">Uncharacterized protein</fullName>
    </submittedName>
</protein>
<gene>
    <name evidence="2" type="ORF">D5R40_12890</name>
</gene>
<evidence type="ECO:0000256" key="1">
    <source>
        <dbReference type="SAM" id="Phobius"/>
    </source>
</evidence>
<dbReference type="Proteomes" id="UP000269154">
    <property type="component" value="Unassembled WGS sequence"/>
</dbReference>
<comment type="caution">
    <text evidence="2">The sequence shown here is derived from an EMBL/GenBank/DDBJ whole genome shotgun (WGS) entry which is preliminary data.</text>
</comment>
<keyword evidence="1" id="KW-0812">Transmembrane</keyword>
<name>A0A3N6PB34_9CYAN</name>
<sequence>MVIPDIPDGWKYVISSLVGGSIAIFVTFLNNRHQLSKDTKIWEKEKLWEGYQKCISNLNLIDSFWTNLSAESGVNYVLKIEEREKFFTLYSEILPYLYWIICNSGLLIKSKSIDI</sequence>
<evidence type="ECO:0000313" key="2">
    <source>
        <dbReference type="EMBL" id="RQH43462.1"/>
    </source>
</evidence>
<reference evidence="2 3" key="1">
    <citation type="journal article" date="2018" name="ACS Chem. Biol.">
        <title>Ketoreductase domain dysfunction expands chemodiversity: malyngamide biosynthesis in the cyanobacterium Okeania hirsuta.</title>
        <authorList>
            <person name="Moss N.A."/>
            <person name="Leao T."/>
            <person name="Rankin M."/>
            <person name="McCullough T.M."/>
            <person name="Qu P."/>
            <person name="Korobeynikov A."/>
            <person name="Smith J.L."/>
            <person name="Gerwick L."/>
            <person name="Gerwick W.H."/>
        </authorList>
    </citation>
    <scope>NUCLEOTIDE SEQUENCE [LARGE SCALE GENOMIC DNA]</scope>
    <source>
        <strain evidence="2 3">PAB10Feb10-1</strain>
    </source>
</reference>